<dbReference type="Gene3D" id="1.10.357.150">
    <property type="match status" value="1"/>
</dbReference>
<evidence type="ECO:0000259" key="2">
    <source>
        <dbReference type="Pfam" id="PF20666"/>
    </source>
</evidence>
<dbReference type="InterPro" id="IPR055148">
    <property type="entry name" value="ZW10_C_2"/>
</dbReference>
<name>A0A9N8HCG2_9STRA</name>
<comment type="caution">
    <text evidence="4">The sequence shown here is derived from an EMBL/GenBank/DDBJ whole genome shotgun (WGS) entry which is preliminary data.</text>
</comment>
<feature type="domain" description="ZW10 C-terminal helical" evidence="3">
    <location>
        <begin position="759"/>
        <end position="894"/>
    </location>
</feature>
<dbReference type="PANTHER" id="PTHR12205">
    <property type="entry name" value="CENTROMERE/KINETOCHORE PROTEIN ZW10"/>
    <property type="match status" value="1"/>
</dbReference>
<keyword evidence="5" id="KW-1185">Reference proteome</keyword>
<evidence type="ECO:0000313" key="5">
    <source>
        <dbReference type="Proteomes" id="UP001153069"/>
    </source>
</evidence>
<evidence type="ECO:0000259" key="3">
    <source>
        <dbReference type="Pfam" id="PF22766"/>
    </source>
</evidence>
<dbReference type="Pfam" id="PF22766">
    <property type="entry name" value="ZW10_C2"/>
    <property type="match status" value="1"/>
</dbReference>
<proteinExistence type="predicted"/>
<evidence type="ECO:0000313" key="4">
    <source>
        <dbReference type="EMBL" id="CAB9509858.1"/>
    </source>
</evidence>
<dbReference type="InterPro" id="IPR048343">
    <property type="entry name" value="ZW10_C"/>
</dbReference>
<dbReference type="GO" id="GO:1990423">
    <property type="term" value="C:RZZ complex"/>
    <property type="evidence" value="ECO:0007669"/>
    <property type="project" value="TreeGrafter"/>
</dbReference>
<dbReference type="PANTHER" id="PTHR12205:SF0">
    <property type="entry name" value="CENTROMERE_KINETOCHORE PROTEIN ZW10 HOMOLOG"/>
    <property type="match status" value="1"/>
</dbReference>
<evidence type="ECO:0000256" key="1">
    <source>
        <dbReference type="SAM" id="MobiDB-lite"/>
    </source>
</evidence>
<feature type="domain" description="Centromere/kinetochore protein zw10 C-terminal" evidence="2">
    <location>
        <begin position="580"/>
        <end position="730"/>
    </location>
</feature>
<dbReference type="Pfam" id="PF20666">
    <property type="entry name" value="ZW10_C"/>
    <property type="match status" value="1"/>
</dbReference>
<dbReference type="OrthoDB" id="534815at2759"/>
<protein>
    <submittedName>
        <fullName evidence="4">Centromere/kinetochore protein zw10 homolog</fullName>
    </submittedName>
</protein>
<reference evidence="4" key="1">
    <citation type="submission" date="2020-06" db="EMBL/GenBank/DDBJ databases">
        <authorList>
            <consortium name="Plant Systems Biology data submission"/>
        </authorList>
    </citation>
    <scope>NUCLEOTIDE SEQUENCE</scope>
    <source>
        <strain evidence="4">D6</strain>
    </source>
</reference>
<dbReference type="Proteomes" id="UP001153069">
    <property type="component" value="Unassembled WGS sequence"/>
</dbReference>
<gene>
    <name evidence="4" type="ORF">SEMRO_408_G136860.1</name>
</gene>
<dbReference type="AlphaFoldDB" id="A0A9N8HCG2"/>
<dbReference type="InterPro" id="IPR046362">
    <property type="entry name" value="Zw10/DSL1_C_sf"/>
</dbReference>
<dbReference type="GO" id="GO:0006888">
    <property type="term" value="P:endoplasmic reticulum to Golgi vesicle-mediated transport"/>
    <property type="evidence" value="ECO:0007669"/>
    <property type="project" value="TreeGrafter"/>
</dbReference>
<accession>A0A9N8HCG2</accession>
<feature type="region of interest" description="Disordered" evidence="1">
    <location>
        <begin position="96"/>
        <end position="121"/>
    </location>
</feature>
<sequence>MASSPDAAKDTSVEGRLSTVRKAVRKATEEALQEVALSTGTTDGTGPQFADPNASFNLGMELFGQPQSVVQKNVREKLDEIEGELQEVKQVVSSRQWKSKTEDQENIAENPANQETKGKTKEELQAEAKLLSKKISFLRQCSLARSLLDESMALSKPGLALDPKWIESAQKLAKAEDTIEEAQHLLTKDEKLQDSPALVAGYKIIDSILSSIRRERVDLLDRAKVMFDICVTFTDQSIEVRGADASSDSSISETENSSLEEVYGVLEAFSSAEESNSALKETMRRFTSKLFRQVLKPVLDMASTTKPDPVLSLTDTSEEESEDNVKKLEWTFKENIVENNTTFHTGRIRVKGAVLRLTWEKHQSVEKNDSSNNKKKLQKQEIVLENWKQALNFLHRTLEFVYDNVLLQNDILCRQVGSKLFGKPNAMPATLNLEALGLESRMIGGNDNGIVMESLVDSLAKTCIPERLKPDEMPQLQAMAEELRRITLPFVQTLVEMNFVTPTDETIPDGSNGTRLEAFSTNFERKFIDNRRCLILNQARAILLKNDYHNTVVTGVDVQSKREKNEVLREIYKGSKEDVFELHKCSISDTAFKLMALVREAMDESVEHAVARSEEDRDTPMAIFPATLYRAAREALDLFRAIIQATHGKEIATVPRTAAVFHNDCVYFQHQCLWLGLEYKKKLPTAPKEPNDAASLFHDTCTFLDMVPLFRELADRSMKEMLELQAHQLIDIVGKRITIFGKSLRSDEILAEWSEAETALAAGLYHIRHLSENWNMILSHDIFVRSVGYLADTLFTIYLEQVTSASDISESACHFVSALFSKATNTLGGFLGGDKSGSAVWGRFEAIGRFMDMTLLDIQNNLANGAFRDVSGQELKRLITATFDDGPKRQRLLQALSSQQ</sequence>
<organism evidence="4 5">
    <name type="scientific">Seminavis robusta</name>
    <dbReference type="NCBI Taxonomy" id="568900"/>
    <lineage>
        <taxon>Eukaryota</taxon>
        <taxon>Sar</taxon>
        <taxon>Stramenopiles</taxon>
        <taxon>Ochrophyta</taxon>
        <taxon>Bacillariophyta</taxon>
        <taxon>Bacillariophyceae</taxon>
        <taxon>Bacillariophycidae</taxon>
        <taxon>Naviculales</taxon>
        <taxon>Naviculaceae</taxon>
        <taxon>Seminavis</taxon>
    </lineage>
</organism>
<dbReference type="GO" id="GO:0005737">
    <property type="term" value="C:cytoplasm"/>
    <property type="evidence" value="ECO:0007669"/>
    <property type="project" value="GOC"/>
</dbReference>
<dbReference type="EMBL" id="CAICTM010000407">
    <property type="protein sequence ID" value="CAB9509858.1"/>
    <property type="molecule type" value="Genomic_DNA"/>
</dbReference>
<dbReference type="GO" id="GO:0007094">
    <property type="term" value="P:mitotic spindle assembly checkpoint signaling"/>
    <property type="evidence" value="ECO:0007669"/>
    <property type="project" value="TreeGrafter"/>
</dbReference>